<dbReference type="Pfam" id="PF00248">
    <property type="entry name" value="Aldo_ket_red"/>
    <property type="match status" value="1"/>
</dbReference>
<dbReference type="PANTHER" id="PTHR43638">
    <property type="entry name" value="OXIDOREDUCTASE, ALDO/KETO REDUCTASE FAMILY PROTEIN"/>
    <property type="match status" value="1"/>
</dbReference>
<feature type="domain" description="NADP-dependent oxidoreductase" evidence="1">
    <location>
        <begin position="25"/>
        <end position="287"/>
    </location>
</feature>
<sequence>MPAPLPPTVTLPATAHEPAVEIPAIGQGTWHMGEGLAPRRDEVRALQHGLTLGLTLIDTAEMYADGEAEAVVGEALVGRRDEAFLVSKVYPWNAGRDSAIAACEASLQRLGTDRLDLYLLHWPGDIPLEETLEAFERLREAGKIRRFGVSNFDVDEMAALHALPGAGDCAVNQVLYHLGSRGIEHALLPWQRAHGISTMAYCPLAQAGQLRRELLTHPELLEVASSLGITPTQLLLAWAIRPVAGPDGERRRDVIAIPKATGLEHVEQNAAALAIPLPEEALARLDAAFPAPARKTPLDIV</sequence>
<dbReference type="GO" id="GO:0016491">
    <property type="term" value="F:oxidoreductase activity"/>
    <property type="evidence" value="ECO:0007669"/>
    <property type="project" value="InterPro"/>
</dbReference>
<dbReference type="Proteomes" id="UP000553442">
    <property type="component" value="Unassembled WGS sequence"/>
</dbReference>
<proteinExistence type="predicted"/>
<dbReference type="CDD" id="cd19138">
    <property type="entry name" value="AKR_YeaE"/>
    <property type="match status" value="1"/>
</dbReference>
<organism evidence="2 3">
    <name type="scientific">Halomonas campaniensis</name>
    <dbReference type="NCBI Taxonomy" id="213554"/>
    <lineage>
        <taxon>Bacteria</taxon>
        <taxon>Pseudomonadati</taxon>
        <taxon>Pseudomonadota</taxon>
        <taxon>Gammaproteobacteria</taxon>
        <taxon>Oceanospirillales</taxon>
        <taxon>Halomonadaceae</taxon>
        <taxon>Halomonas</taxon>
    </lineage>
</organism>
<dbReference type="RefSeq" id="WP_183331859.1">
    <property type="nucleotide sequence ID" value="NZ_JACHZF010000014.1"/>
</dbReference>
<reference evidence="2 3" key="1">
    <citation type="submission" date="2020-08" db="EMBL/GenBank/DDBJ databases">
        <title>Genomic Encyclopedia of Archaeal and Bacterial Type Strains, Phase II (KMG-II): from individual species to whole genera.</title>
        <authorList>
            <person name="Goeker M."/>
        </authorList>
    </citation>
    <scope>NUCLEOTIDE SEQUENCE [LARGE SCALE GENOMIC DNA]</scope>
    <source>
        <strain evidence="2 3">5AG</strain>
    </source>
</reference>
<protein>
    <submittedName>
        <fullName evidence="2">Diketogulonate reductase-like aldo/keto reductase</fullName>
    </submittedName>
</protein>
<dbReference type="PANTHER" id="PTHR43638:SF3">
    <property type="entry name" value="ALDEHYDE REDUCTASE"/>
    <property type="match status" value="1"/>
</dbReference>
<dbReference type="InterPro" id="IPR036812">
    <property type="entry name" value="NAD(P)_OxRdtase_dom_sf"/>
</dbReference>
<comment type="caution">
    <text evidence="2">The sequence shown here is derived from an EMBL/GenBank/DDBJ whole genome shotgun (WGS) entry which is preliminary data.</text>
</comment>
<evidence type="ECO:0000313" key="3">
    <source>
        <dbReference type="Proteomes" id="UP000553442"/>
    </source>
</evidence>
<dbReference type="PRINTS" id="PR00069">
    <property type="entry name" value="ALDKETRDTASE"/>
</dbReference>
<dbReference type="Gene3D" id="3.20.20.100">
    <property type="entry name" value="NADP-dependent oxidoreductase domain"/>
    <property type="match status" value="1"/>
</dbReference>
<evidence type="ECO:0000313" key="2">
    <source>
        <dbReference type="EMBL" id="MBB3331334.1"/>
    </source>
</evidence>
<dbReference type="AlphaFoldDB" id="A0A7W5K3L0"/>
<name>A0A7W5K3L0_9GAMM</name>
<gene>
    <name evidence="2" type="ORF">BDK63_002217</name>
</gene>
<accession>A0A7W5K3L0</accession>
<dbReference type="InterPro" id="IPR020471">
    <property type="entry name" value="AKR"/>
</dbReference>
<dbReference type="InterPro" id="IPR023210">
    <property type="entry name" value="NADP_OxRdtase_dom"/>
</dbReference>
<dbReference type="SUPFAM" id="SSF51430">
    <property type="entry name" value="NAD(P)-linked oxidoreductase"/>
    <property type="match status" value="1"/>
</dbReference>
<dbReference type="EMBL" id="JACHZF010000014">
    <property type="protein sequence ID" value="MBB3331334.1"/>
    <property type="molecule type" value="Genomic_DNA"/>
</dbReference>
<keyword evidence="3" id="KW-1185">Reference proteome</keyword>
<evidence type="ECO:0000259" key="1">
    <source>
        <dbReference type="Pfam" id="PF00248"/>
    </source>
</evidence>